<dbReference type="PANTHER" id="PTHR30298:SF0">
    <property type="entry name" value="PROTEIN YBFL-RELATED"/>
    <property type="match status" value="1"/>
</dbReference>
<dbReference type="RefSeq" id="WP_046397199.1">
    <property type="nucleotide sequence ID" value="NZ_CAWNTA010000171.1"/>
</dbReference>
<dbReference type="Pfam" id="PF13808">
    <property type="entry name" value="DDE_Tnp_1_assoc"/>
    <property type="match status" value="1"/>
</dbReference>
<feature type="domain" description="Transposase IS4-like" evidence="2">
    <location>
        <begin position="103"/>
        <end position="338"/>
    </location>
</feature>
<dbReference type="EMBL" id="PUWT01000171">
    <property type="protein sequence ID" value="PQQ22068.1"/>
    <property type="molecule type" value="Genomic_DNA"/>
</dbReference>
<dbReference type="InterPro" id="IPR002559">
    <property type="entry name" value="Transposase_11"/>
</dbReference>
<dbReference type="InterPro" id="IPR032806">
    <property type="entry name" value="YbfD_N"/>
</dbReference>
<dbReference type="GO" id="GO:0004803">
    <property type="term" value="F:transposase activity"/>
    <property type="evidence" value="ECO:0007669"/>
    <property type="project" value="InterPro"/>
</dbReference>
<dbReference type="Pfam" id="PF01609">
    <property type="entry name" value="DDE_Tnp_1"/>
    <property type="match status" value="1"/>
</dbReference>
<evidence type="ECO:0000313" key="5">
    <source>
        <dbReference type="Proteomes" id="UP000239550"/>
    </source>
</evidence>
<reference evidence="4 5" key="1">
    <citation type="submission" date="2018-02" db="EMBL/GenBank/DDBJ databases">
        <title>Five New Genomes of Indian Photorhabdus Isolates TSA.</title>
        <authorList>
            <person name="Dubay B."/>
            <person name="Somvanshi V.S."/>
        </authorList>
    </citation>
    <scope>NUCLEOTIDE SEQUENCE [LARGE SCALE GENOMIC DNA]</scope>
    <source>
        <strain evidence="4 5">H1</strain>
    </source>
</reference>
<gene>
    <name evidence="4" type="ORF">C6H66_25035</name>
</gene>
<evidence type="ECO:0000313" key="4">
    <source>
        <dbReference type="EMBL" id="PQQ22068.1"/>
    </source>
</evidence>
<accession>A0A2S8PTK2</accession>
<evidence type="ECO:0000259" key="2">
    <source>
        <dbReference type="Pfam" id="PF01609"/>
    </source>
</evidence>
<keyword evidence="5" id="KW-1185">Reference proteome</keyword>
<comment type="caution">
    <text evidence="4">The sequence shown here is derived from an EMBL/GenBank/DDBJ whole genome shotgun (WGS) entry which is preliminary data.</text>
</comment>
<dbReference type="InterPro" id="IPR047647">
    <property type="entry name" value="ISAs1_transpos"/>
</dbReference>
<dbReference type="Proteomes" id="UP000239550">
    <property type="component" value="Unassembled WGS sequence"/>
</dbReference>
<dbReference type="NCBIfam" id="NF033564">
    <property type="entry name" value="transpos_ISAs1"/>
    <property type="match status" value="1"/>
</dbReference>
<comment type="similarity">
    <text evidence="1">Belongs to the transposase 11 family.</text>
</comment>
<protein>
    <submittedName>
        <fullName evidence="4">ISAs1 family transposase</fullName>
    </submittedName>
</protein>
<dbReference type="GO" id="GO:0003677">
    <property type="term" value="F:DNA binding"/>
    <property type="evidence" value="ECO:0007669"/>
    <property type="project" value="InterPro"/>
</dbReference>
<sequence>MCLENFTLHFSAIQDPRQSAKVTYPLFDILFSSLCAVIAGAEGWSDIQEYTEGHHDWFLKQGMFKEGVPVDDTFARLISRINPEQFNLCFINWMKAVHELTQGELVAIDGKVLRGAYSPEERLSTLHLVSAYATTNKLVMGQVRTEKKSNEITAIPELIKLLDLKGALVSLDAMGCQTRIAQALLDAGADYLFSVKDNQKHLHRAIQKALKAQRIAPSVREKVMLEQSHGRLEIRESHVISAETLKAEFPAWPELKTLGVVMGYRQEKGQSPSLEYRYYISSAPLTEESLAQAVRSHWRIENNLHWVLDATFHEDDCQIYRENAAENIAILRRIALNMLKTEGSKLSIRKKRMRAWMKTQFLEQVVQAGFSNLNNI</sequence>
<proteinExistence type="inferred from homology"/>
<evidence type="ECO:0000256" key="1">
    <source>
        <dbReference type="ARBA" id="ARBA00010075"/>
    </source>
</evidence>
<dbReference type="AlphaFoldDB" id="A0A2S8PTK2"/>
<dbReference type="InterPro" id="IPR051698">
    <property type="entry name" value="Transposase_11-like"/>
</dbReference>
<name>A0A2S8PTK2_9GAMM</name>
<dbReference type="PANTHER" id="PTHR30298">
    <property type="entry name" value="H REPEAT-ASSOCIATED PREDICTED TRANSPOSASE"/>
    <property type="match status" value="1"/>
</dbReference>
<organism evidence="4 5">
    <name type="scientific">Photorhabdus hindustanensis</name>
    <dbReference type="NCBI Taxonomy" id="2918802"/>
    <lineage>
        <taxon>Bacteria</taxon>
        <taxon>Pseudomonadati</taxon>
        <taxon>Pseudomonadota</taxon>
        <taxon>Gammaproteobacteria</taxon>
        <taxon>Enterobacterales</taxon>
        <taxon>Morganellaceae</taxon>
        <taxon>Photorhabdus</taxon>
    </lineage>
</organism>
<dbReference type="GO" id="GO:0006313">
    <property type="term" value="P:DNA transposition"/>
    <property type="evidence" value="ECO:0007669"/>
    <property type="project" value="InterPro"/>
</dbReference>
<evidence type="ECO:0000259" key="3">
    <source>
        <dbReference type="Pfam" id="PF13808"/>
    </source>
</evidence>
<feature type="domain" description="H repeat-associated protein N-terminal" evidence="3">
    <location>
        <begin position="9"/>
        <end position="94"/>
    </location>
</feature>